<proteinExistence type="predicted"/>
<sequence length="550" mass="62491">MSANDTPNVGATATGGNPNTTSSTNVMTVAKVNQVTRAADWTPHNTSADEIDETHLPIGQLWYKIREKKDKLAGGQANQQEIDKQFRKEWAACMTAGYISMHKNGFMRAGVDYAVFLGLKKMYMNTYGINIVTWNEHHKHKFPTPEKHTPPFDDSYSEWLRIEKPEFFKEHEKEILERDQQSAQPSHQPTQPSQQPAATKLTSLSDAPTHTTKLAPTAKPFVLATHPEQEGATQQNKALARVPIVNTPLSSTPQAVKKPLNSMEMYIESTRGYLSSVFKDLGLDPKILEPGARPFETAVPGNVKQHLWFKQGSLMKEAHRCIGKDLRIAWIDRDGKTFLMPYLAETVDPQSFDSWHEFVTLWRNLRAFCSYMATAKSPCTLADFLKQRNWVNARLSAAQTIQEQVKKAVEPTPKTETPPPPPESPRTRETRMLREELADVIDHAALKVIRESVDMINKRTKKLDEIVQYGPHTTKKYGWGALISEKEILDRVRKLWDDHAALEPEPAEAKNEAHSWWWEHKNRLEGTVQETDKQTGGIMDFHWADPAEEK</sequence>
<keyword evidence="3" id="KW-1185">Reference proteome</keyword>
<dbReference type="EMBL" id="MU842833">
    <property type="protein sequence ID" value="KAK2032168.1"/>
    <property type="molecule type" value="Genomic_DNA"/>
</dbReference>
<reference evidence="2" key="1">
    <citation type="submission" date="2021-06" db="EMBL/GenBank/DDBJ databases">
        <title>Comparative genomics, transcriptomics and evolutionary studies reveal genomic signatures of adaptation to plant cell wall in hemibiotrophic fungi.</title>
        <authorList>
            <consortium name="DOE Joint Genome Institute"/>
            <person name="Baroncelli R."/>
            <person name="Diaz J.F."/>
            <person name="Benocci T."/>
            <person name="Peng M."/>
            <person name="Battaglia E."/>
            <person name="Haridas S."/>
            <person name="Andreopoulos W."/>
            <person name="Labutti K."/>
            <person name="Pangilinan J."/>
            <person name="Floch G.L."/>
            <person name="Makela M.R."/>
            <person name="Henrissat B."/>
            <person name="Grigoriev I.V."/>
            <person name="Crouch J.A."/>
            <person name="De Vries R.P."/>
            <person name="Sukno S.A."/>
            <person name="Thon M.R."/>
        </authorList>
    </citation>
    <scope>NUCLEOTIDE SEQUENCE</scope>
    <source>
        <strain evidence="2">MAFF235873</strain>
    </source>
</reference>
<dbReference type="Proteomes" id="UP001232148">
    <property type="component" value="Unassembled WGS sequence"/>
</dbReference>
<protein>
    <submittedName>
        <fullName evidence="2">Uncharacterized protein</fullName>
    </submittedName>
</protein>
<evidence type="ECO:0000313" key="2">
    <source>
        <dbReference type="EMBL" id="KAK2032168.1"/>
    </source>
</evidence>
<evidence type="ECO:0000256" key="1">
    <source>
        <dbReference type="SAM" id="MobiDB-lite"/>
    </source>
</evidence>
<feature type="compositionally biased region" description="Low complexity" evidence="1">
    <location>
        <begin position="8"/>
        <end position="24"/>
    </location>
</feature>
<comment type="caution">
    <text evidence="2">The sequence shown here is derived from an EMBL/GenBank/DDBJ whole genome shotgun (WGS) entry which is preliminary data.</text>
</comment>
<feature type="region of interest" description="Disordered" evidence="1">
    <location>
        <begin position="1"/>
        <end position="24"/>
    </location>
</feature>
<organism evidence="2 3">
    <name type="scientific">Colletotrichum zoysiae</name>
    <dbReference type="NCBI Taxonomy" id="1216348"/>
    <lineage>
        <taxon>Eukaryota</taxon>
        <taxon>Fungi</taxon>
        <taxon>Dikarya</taxon>
        <taxon>Ascomycota</taxon>
        <taxon>Pezizomycotina</taxon>
        <taxon>Sordariomycetes</taxon>
        <taxon>Hypocreomycetidae</taxon>
        <taxon>Glomerellales</taxon>
        <taxon>Glomerellaceae</taxon>
        <taxon>Colletotrichum</taxon>
        <taxon>Colletotrichum graminicola species complex</taxon>
    </lineage>
</organism>
<name>A0AAD9HNJ8_9PEZI</name>
<feature type="compositionally biased region" description="Low complexity" evidence="1">
    <location>
        <begin position="181"/>
        <end position="199"/>
    </location>
</feature>
<feature type="region of interest" description="Disordered" evidence="1">
    <location>
        <begin position="174"/>
        <end position="201"/>
    </location>
</feature>
<dbReference type="AlphaFoldDB" id="A0AAD9HNJ8"/>
<feature type="region of interest" description="Disordered" evidence="1">
    <location>
        <begin position="404"/>
        <end position="428"/>
    </location>
</feature>
<gene>
    <name evidence="2" type="ORF">LX32DRAFT_691075</name>
</gene>
<evidence type="ECO:0000313" key="3">
    <source>
        <dbReference type="Proteomes" id="UP001232148"/>
    </source>
</evidence>
<accession>A0AAD9HNJ8</accession>